<dbReference type="OrthoDB" id="313398at2759"/>
<evidence type="ECO:0000313" key="1">
    <source>
        <dbReference type="EMBL" id="OMJ69097.1"/>
    </source>
</evidence>
<protein>
    <submittedName>
        <fullName evidence="1">Uncharacterized protein</fullName>
    </submittedName>
</protein>
<sequence>MSIRSLSLVRGNNLSEEEYKDLRKNITKITESEAKMGKFKIKIMFIGAAGSGKSSLINSFANYSYSKDILDYFIVSDNEGPSWMPNIFTNIRGRDRIGSPKAKIQERLTTSILYYNFKLNDLNLLLIDTPGLSESNSGSSKEDIQFLKDTKNIIKNLEIQTIVFLQKSTDQSLCKSVKSYVLSLNEYILANNINIKIVLALTFYPGSIAFNINELPFKIIGKIKVDNGIFNYKDQTKQTKARKLWLKIDKVMFSLVQHFIAGVELESIEYVNKSEDTNCQPIKDCVNSSITGPRIENEEKKGGIESYCEKKEPNISAAVPSTEKNNGTKEFIYSSCLQNAKRNKILGLRDQYGKIPTFNMRIKNS</sequence>
<dbReference type="EMBL" id="MPUH01001240">
    <property type="protein sequence ID" value="OMJ69097.1"/>
    <property type="molecule type" value="Genomic_DNA"/>
</dbReference>
<dbReference type="PANTHER" id="PTHR32046:SF11">
    <property type="entry name" value="IMMUNE-ASSOCIATED NUCLEOTIDE-BINDING PROTEIN 10-LIKE"/>
    <property type="match status" value="1"/>
</dbReference>
<accession>A0A1R2AX69</accession>
<gene>
    <name evidence="1" type="ORF">SteCoe_33265</name>
</gene>
<comment type="caution">
    <text evidence="1">The sequence shown here is derived from an EMBL/GenBank/DDBJ whole genome shotgun (WGS) entry which is preliminary data.</text>
</comment>
<organism evidence="1 2">
    <name type="scientific">Stentor coeruleus</name>
    <dbReference type="NCBI Taxonomy" id="5963"/>
    <lineage>
        <taxon>Eukaryota</taxon>
        <taxon>Sar</taxon>
        <taxon>Alveolata</taxon>
        <taxon>Ciliophora</taxon>
        <taxon>Postciliodesmatophora</taxon>
        <taxon>Heterotrichea</taxon>
        <taxon>Heterotrichida</taxon>
        <taxon>Stentoridae</taxon>
        <taxon>Stentor</taxon>
    </lineage>
</organism>
<keyword evidence="2" id="KW-1185">Reference proteome</keyword>
<dbReference type="InterPro" id="IPR027417">
    <property type="entry name" value="P-loop_NTPase"/>
</dbReference>
<dbReference type="Gene3D" id="3.40.50.300">
    <property type="entry name" value="P-loop containing nucleotide triphosphate hydrolases"/>
    <property type="match status" value="1"/>
</dbReference>
<reference evidence="1 2" key="1">
    <citation type="submission" date="2016-11" db="EMBL/GenBank/DDBJ databases">
        <title>The macronuclear genome of Stentor coeruleus: a giant cell with tiny introns.</title>
        <authorList>
            <person name="Slabodnick M."/>
            <person name="Ruby J.G."/>
            <person name="Reiff S.B."/>
            <person name="Swart E.C."/>
            <person name="Gosai S."/>
            <person name="Prabakaran S."/>
            <person name="Witkowska E."/>
            <person name="Larue G.E."/>
            <person name="Fisher S."/>
            <person name="Freeman R.M."/>
            <person name="Gunawardena J."/>
            <person name="Chu W."/>
            <person name="Stover N.A."/>
            <person name="Gregory B.D."/>
            <person name="Nowacki M."/>
            <person name="Derisi J."/>
            <person name="Roy S.W."/>
            <person name="Marshall W.F."/>
            <person name="Sood P."/>
        </authorList>
    </citation>
    <scope>NUCLEOTIDE SEQUENCE [LARGE SCALE GENOMIC DNA]</scope>
    <source>
        <strain evidence="1">WM001</strain>
    </source>
</reference>
<proteinExistence type="predicted"/>
<dbReference type="SUPFAM" id="SSF52540">
    <property type="entry name" value="P-loop containing nucleoside triphosphate hydrolases"/>
    <property type="match status" value="1"/>
</dbReference>
<dbReference type="AlphaFoldDB" id="A0A1R2AX69"/>
<name>A0A1R2AX69_9CILI</name>
<dbReference type="PANTHER" id="PTHR32046">
    <property type="entry name" value="G DOMAIN-CONTAINING PROTEIN"/>
    <property type="match status" value="1"/>
</dbReference>
<dbReference type="Proteomes" id="UP000187209">
    <property type="component" value="Unassembled WGS sequence"/>
</dbReference>
<dbReference type="GO" id="GO:0005525">
    <property type="term" value="F:GTP binding"/>
    <property type="evidence" value="ECO:0007669"/>
    <property type="project" value="InterPro"/>
</dbReference>
<evidence type="ECO:0000313" key="2">
    <source>
        <dbReference type="Proteomes" id="UP000187209"/>
    </source>
</evidence>